<dbReference type="Gene3D" id="3.40.50.150">
    <property type="entry name" value="Vaccinia Virus protein VP39"/>
    <property type="match status" value="1"/>
</dbReference>
<dbReference type="PRINTS" id="PR00506">
    <property type="entry name" value="D21N6MTFRASE"/>
</dbReference>
<dbReference type="AlphaFoldDB" id="A0A2H0N5Q0"/>
<comment type="similarity">
    <text evidence="1">Belongs to the N(4)/N(6)-methyltransferase family.</text>
</comment>
<dbReference type="GO" id="GO:0032259">
    <property type="term" value="P:methylation"/>
    <property type="evidence" value="ECO:0007669"/>
    <property type="project" value="UniProtKB-KW"/>
</dbReference>
<keyword evidence="6" id="KW-0255">Endonuclease</keyword>
<dbReference type="Pfam" id="PF01555">
    <property type="entry name" value="N6_N4_Mtase"/>
    <property type="match status" value="1"/>
</dbReference>
<keyword evidence="3" id="KW-0808">Transferase</keyword>
<protein>
    <submittedName>
        <fullName evidence="6">Type III restriction endonuclease subunit M</fullName>
    </submittedName>
</protein>
<evidence type="ECO:0000256" key="4">
    <source>
        <dbReference type="ARBA" id="ARBA00022691"/>
    </source>
</evidence>
<keyword evidence="2" id="KW-0489">Methyltransferase</keyword>
<dbReference type="GO" id="GO:0003677">
    <property type="term" value="F:DNA binding"/>
    <property type="evidence" value="ECO:0007669"/>
    <property type="project" value="InterPro"/>
</dbReference>
<keyword evidence="6" id="KW-0378">Hydrolase</keyword>
<dbReference type="GO" id="GO:0008170">
    <property type="term" value="F:N-methyltransferase activity"/>
    <property type="evidence" value="ECO:0007669"/>
    <property type="project" value="InterPro"/>
</dbReference>
<dbReference type="EMBL" id="PCWN01000007">
    <property type="protein sequence ID" value="PIR04221.1"/>
    <property type="molecule type" value="Genomic_DNA"/>
</dbReference>
<evidence type="ECO:0000256" key="2">
    <source>
        <dbReference type="ARBA" id="ARBA00022603"/>
    </source>
</evidence>
<feature type="domain" description="DNA methylase N-4/N-6" evidence="5">
    <location>
        <begin position="60"/>
        <end position="381"/>
    </location>
</feature>
<keyword evidence="4" id="KW-0949">S-adenosyl-L-methionine</keyword>
<dbReference type="GO" id="GO:0004519">
    <property type="term" value="F:endonuclease activity"/>
    <property type="evidence" value="ECO:0007669"/>
    <property type="project" value="UniProtKB-KW"/>
</dbReference>
<reference evidence="6 7" key="1">
    <citation type="submission" date="2017-09" db="EMBL/GenBank/DDBJ databases">
        <title>Depth-based differentiation of microbial function through sediment-hosted aquifers and enrichment of novel symbionts in the deep terrestrial subsurface.</title>
        <authorList>
            <person name="Probst A.J."/>
            <person name="Ladd B."/>
            <person name="Jarett J.K."/>
            <person name="Geller-Mcgrath D.E."/>
            <person name="Sieber C.M."/>
            <person name="Emerson J.B."/>
            <person name="Anantharaman K."/>
            <person name="Thomas B.C."/>
            <person name="Malmstrom R."/>
            <person name="Stieglmeier M."/>
            <person name="Klingl A."/>
            <person name="Woyke T."/>
            <person name="Ryan C.M."/>
            <person name="Banfield J.F."/>
        </authorList>
    </citation>
    <scope>NUCLEOTIDE SEQUENCE [LARGE SCALE GENOMIC DNA]</scope>
    <source>
        <strain evidence="6">CG11_big_fil_rev_8_21_14_0_20_39_34</strain>
    </source>
</reference>
<evidence type="ECO:0000313" key="7">
    <source>
        <dbReference type="Proteomes" id="UP000229600"/>
    </source>
</evidence>
<accession>A0A2H0N5Q0</accession>
<gene>
    <name evidence="6" type="ORF">COV59_03500</name>
</gene>
<sequence>MPTLNWIGKEAVVNHDKEVPFKLLKKVKSQSVGENSHNLIIHGDNLEALKALMPYYVGKIKCIYIDPPYNTGNEGWVYNDKVNSPKIKKWLGKVVGNEPTDLCRHDKWLCMMYPRLKLLRDLLRDDGAIFISIDDNEHCHLKMILDEMFGIENFVTNIIWQKKYTQSNDAKYFSSTHDFIVCYAKNIKNADFKINLLERTEKQNARYKNLDNDPRGPWMTQPLHAKSGNDKTYTFTFQNGVKWKPPAGTFPRYSLDTLRKAEMNGEIWFGAKGTAVPRLKKYLNEMKDGVIPKTIWLYDEVGSNDDAKKELKNVFDDNPFATPKPTKLLKTIFKISSGKDDIVLDSFAGSGTAGHSILDLNKEDGGKRKFILVEMEDDIAKNITAERIRRVCKTNEYSDGFEYCELTKPLFDENGQIEKECDFNQFATYIYFTETQTNIDKAKINKNFIGEYSDTHFYLIYKEKGKNVLTKTFLRQLKKDGARKIVYADRCMVDDDILEEYNIVFKQIPYEVKVY</sequence>
<dbReference type="InterPro" id="IPR029063">
    <property type="entry name" value="SAM-dependent_MTases_sf"/>
</dbReference>
<dbReference type="InterPro" id="IPR002052">
    <property type="entry name" value="DNA_methylase_N6_adenine_CS"/>
</dbReference>
<evidence type="ECO:0000256" key="1">
    <source>
        <dbReference type="ARBA" id="ARBA00006594"/>
    </source>
</evidence>
<dbReference type="SUPFAM" id="SSF53335">
    <property type="entry name" value="S-adenosyl-L-methionine-dependent methyltransferases"/>
    <property type="match status" value="1"/>
</dbReference>
<organism evidence="6 7">
    <name type="scientific">Candidatus Magasanikbacteria bacterium CG11_big_fil_rev_8_21_14_0_20_39_34</name>
    <dbReference type="NCBI Taxonomy" id="1974653"/>
    <lineage>
        <taxon>Bacteria</taxon>
        <taxon>Candidatus Magasanikiibacteriota</taxon>
    </lineage>
</organism>
<dbReference type="InterPro" id="IPR002941">
    <property type="entry name" value="DNA_methylase_N4/N6"/>
</dbReference>
<name>A0A2H0N5Q0_9BACT</name>
<comment type="caution">
    <text evidence="6">The sequence shown here is derived from an EMBL/GenBank/DDBJ whole genome shotgun (WGS) entry which is preliminary data.</text>
</comment>
<dbReference type="PIRSF" id="PIRSF015855">
    <property type="entry name" value="TypeIII_Mtase_mKpnI"/>
    <property type="match status" value="1"/>
</dbReference>
<evidence type="ECO:0000259" key="5">
    <source>
        <dbReference type="Pfam" id="PF01555"/>
    </source>
</evidence>
<dbReference type="PROSITE" id="PS00092">
    <property type="entry name" value="N6_MTASE"/>
    <property type="match status" value="1"/>
</dbReference>
<keyword evidence="6" id="KW-0540">Nuclease</keyword>
<proteinExistence type="inferred from homology"/>
<evidence type="ECO:0000313" key="6">
    <source>
        <dbReference type="EMBL" id="PIR04221.1"/>
    </source>
</evidence>
<dbReference type="Proteomes" id="UP000229600">
    <property type="component" value="Unassembled WGS sequence"/>
</dbReference>
<evidence type="ECO:0000256" key="3">
    <source>
        <dbReference type="ARBA" id="ARBA00022679"/>
    </source>
</evidence>
<dbReference type="InterPro" id="IPR002295">
    <property type="entry name" value="N4/N6-MTase_EcoPI_Mod-like"/>
</dbReference>